<evidence type="ECO:0000313" key="7">
    <source>
        <dbReference type="Proteomes" id="UP001590950"/>
    </source>
</evidence>
<protein>
    <recommendedName>
        <fullName evidence="1">non-specific serine/threonine protein kinase</fullName>
        <ecNumber evidence="1">2.7.11.1</ecNumber>
    </recommendedName>
</protein>
<dbReference type="SUPFAM" id="SSF56112">
    <property type="entry name" value="Protein kinase-like (PK-like)"/>
    <property type="match status" value="1"/>
</dbReference>
<dbReference type="Gene3D" id="1.10.510.10">
    <property type="entry name" value="Transferase(Phosphotransferase) domain 1"/>
    <property type="match status" value="1"/>
</dbReference>
<dbReference type="EC" id="2.7.11.1" evidence="1"/>
<dbReference type="Proteomes" id="UP001590950">
    <property type="component" value="Unassembled WGS sequence"/>
</dbReference>
<evidence type="ECO:0000256" key="3">
    <source>
        <dbReference type="ARBA" id="ARBA00048679"/>
    </source>
</evidence>
<feature type="region of interest" description="Disordered" evidence="4">
    <location>
        <begin position="528"/>
        <end position="599"/>
    </location>
</feature>
<reference evidence="6 7" key="1">
    <citation type="submission" date="2024-09" db="EMBL/GenBank/DDBJ databases">
        <title>Rethinking Asexuality: The Enigmatic Case of Functional Sexual Genes in Lepraria (Stereocaulaceae).</title>
        <authorList>
            <person name="Doellman M."/>
            <person name="Sun Y."/>
            <person name="Barcenas-Pena A."/>
            <person name="Lumbsch H.T."/>
            <person name="Grewe F."/>
        </authorList>
    </citation>
    <scope>NUCLEOTIDE SEQUENCE [LARGE SCALE GENOMIC DNA]</scope>
    <source>
        <strain evidence="6 7">Mercado 3170</strain>
    </source>
</reference>
<evidence type="ECO:0000256" key="4">
    <source>
        <dbReference type="SAM" id="MobiDB-lite"/>
    </source>
</evidence>
<feature type="domain" description="Fungal-type protein kinase" evidence="5">
    <location>
        <begin position="305"/>
        <end position="712"/>
    </location>
</feature>
<evidence type="ECO:0000256" key="1">
    <source>
        <dbReference type="ARBA" id="ARBA00012513"/>
    </source>
</evidence>
<feature type="compositionally biased region" description="Pro residues" evidence="4">
    <location>
        <begin position="136"/>
        <end position="146"/>
    </location>
</feature>
<comment type="caution">
    <text evidence="6">The sequence shown here is derived from an EMBL/GenBank/DDBJ whole genome shotgun (WGS) entry which is preliminary data.</text>
</comment>
<comment type="catalytic activity">
    <reaction evidence="2">
        <text>L-threonyl-[protein] + ATP = O-phospho-L-threonyl-[protein] + ADP + H(+)</text>
        <dbReference type="Rhea" id="RHEA:46608"/>
        <dbReference type="Rhea" id="RHEA-COMP:11060"/>
        <dbReference type="Rhea" id="RHEA-COMP:11605"/>
        <dbReference type="ChEBI" id="CHEBI:15378"/>
        <dbReference type="ChEBI" id="CHEBI:30013"/>
        <dbReference type="ChEBI" id="CHEBI:30616"/>
        <dbReference type="ChEBI" id="CHEBI:61977"/>
        <dbReference type="ChEBI" id="CHEBI:456216"/>
        <dbReference type="EC" id="2.7.11.1"/>
    </reaction>
</comment>
<sequence>MTQLSKTELEVIKTRPLGDGLNSFCTSFISKFPNHQSADAGKVAELLVLGGANADRTGLVLDLFLALQGHPAARVLWSRPENGPLIGDISRLIVHVTSNTLNVRTIAPLVTSILTQAGDPQIWSAVFDLIARTRPTPQPTTPPPSRPSFTSSFQQTPWSFNTGSFADASEYRKQVDDPLREELLPSLRLDIPDFVDAVFGCVQQLEELVESVFVLCQEGDTPLYKEGSGWSKWPSSAEEKAVLEWLQELIERLTVWVHKSGTRATVSRQICRGPGIYLDGTPIKRKMDVGFTAENGQSGADDTNTHKSTDTQRRNWSEILVTGELKSNPDQDGREKAWLDLATYAREVFRTQDRRFVLGFTLCGSVMRLWHFDRSGASGSSSFDINQDGLTFIRAMLGCYLMTDEQLGLDPTIQGPEGKRFVEITRDGQIERLVLTAKIKTQAAIVSRATTCWRAYRDTDKTKKPLIVKDSWQYEKRPEEGLLIQEATNGGVENIPRYYHHETVRVHGEIDDTLRNVRGGLMKECGRTSFRQKAVKKPGATAPKPQGQAAVDQMQPPPLSRKRSSSSVQLELQSPAKRSRSSFQSQEPEKPLHNRVHRRIVTRDAGKDIYEAKSLRGIINGFLGAIHGHESLLSAGILHRDISRGNIMLTENEDDGFLIDLDLAMRTSNDRASGAPGKTGTKISMAIGALLGDPHTFMHDLESFFWVLFWICIHYEGRDEKGRVKRRIIPEYEKWNYASTKELANHKRGLVVEEAGFNEAVAGFTPHCESLVPCVQELWKYVFPNGRRWLVENKKLYSQISSVLDKARGDLQS</sequence>
<evidence type="ECO:0000259" key="5">
    <source>
        <dbReference type="Pfam" id="PF17667"/>
    </source>
</evidence>
<gene>
    <name evidence="6" type="ORF">N7G274_010060</name>
</gene>
<evidence type="ECO:0000313" key="6">
    <source>
        <dbReference type="EMBL" id="KAL2037197.1"/>
    </source>
</evidence>
<organism evidence="6 7">
    <name type="scientific">Stereocaulon virgatum</name>
    <dbReference type="NCBI Taxonomy" id="373712"/>
    <lineage>
        <taxon>Eukaryota</taxon>
        <taxon>Fungi</taxon>
        <taxon>Dikarya</taxon>
        <taxon>Ascomycota</taxon>
        <taxon>Pezizomycotina</taxon>
        <taxon>Lecanoromycetes</taxon>
        <taxon>OSLEUM clade</taxon>
        <taxon>Lecanoromycetidae</taxon>
        <taxon>Lecanorales</taxon>
        <taxon>Lecanorineae</taxon>
        <taxon>Stereocaulaceae</taxon>
        <taxon>Stereocaulon</taxon>
    </lineage>
</organism>
<feature type="region of interest" description="Disordered" evidence="4">
    <location>
        <begin position="133"/>
        <end position="152"/>
    </location>
</feature>
<dbReference type="InterPro" id="IPR008266">
    <property type="entry name" value="Tyr_kinase_AS"/>
</dbReference>
<dbReference type="Pfam" id="PF17667">
    <property type="entry name" value="Pkinase_fungal"/>
    <property type="match status" value="1"/>
</dbReference>
<dbReference type="InterPro" id="IPR040976">
    <property type="entry name" value="Pkinase_fungal"/>
</dbReference>
<evidence type="ECO:0000256" key="2">
    <source>
        <dbReference type="ARBA" id="ARBA00047899"/>
    </source>
</evidence>
<comment type="catalytic activity">
    <reaction evidence="3">
        <text>L-seryl-[protein] + ATP = O-phospho-L-seryl-[protein] + ADP + H(+)</text>
        <dbReference type="Rhea" id="RHEA:17989"/>
        <dbReference type="Rhea" id="RHEA-COMP:9863"/>
        <dbReference type="Rhea" id="RHEA-COMP:11604"/>
        <dbReference type="ChEBI" id="CHEBI:15378"/>
        <dbReference type="ChEBI" id="CHEBI:29999"/>
        <dbReference type="ChEBI" id="CHEBI:30616"/>
        <dbReference type="ChEBI" id="CHEBI:83421"/>
        <dbReference type="ChEBI" id="CHEBI:456216"/>
        <dbReference type="EC" id="2.7.11.1"/>
    </reaction>
</comment>
<name>A0ABR3ZUE0_9LECA</name>
<dbReference type="EMBL" id="JBEFKJ010000043">
    <property type="protein sequence ID" value="KAL2037197.1"/>
    <property type="molecule type" value="Genomic_DNA"/>
</dbReference>
<accession>A0ABR3ZUE0</accession>
<dbReference type="InterPro" id="IPR011009">
    <property type="entry name" value="Kinase-like_dom_sf"/>
</dbReference>
<dbReference type="PANTHER" id="PTHR38248">
    <property type="entry name" value="FUNK1 6"/>
    <property type="match status" value="1"/>
</dbReference>
<proteinExistence type="predicted"/>
<dbReference type="PROSITE" id="PS00109">
    <property type="entry name" value="PROTEIN_KINASE_TYR"/>
    <property type="match status" value="1"/>
</dbReference>
<keyword evidence="7" id="KW-1185">Reference proteome</keyword>
<dbReference type="PANTHER" id="PTHR38248:SF2">
    <property type="entry name" value="FUNK1 11"/>
    <property type="match status" value="1"/>
</dbReference>